<sequence length="187" mass="20464">MITQNVTLDGAVEMLGDWFDAQGQGDQPDLTEEMRRQDAAATAFLCGRRTFEDLRGYWRDLADDTTGVSDYLDGVDKYVVSSTLTEPAWDRTTVLSGDPVAEVAALKAAPAPEGRDGTDIVLTGSIRLAHTLIAAGLADEYRQFVFPVVQGAGRRFFPDGLALPRMETLESRTFRSGLTLLRHRPVG</sequence>
<name>A0ABP5ANA0_9ACTN</name>
<keyword evidence="3" id="KW-1185">Reference proteome</keyword>
<dbReference type="SUPFAM" id="SSF53597">
    <property type="entry name" value="Dihydrofolate reductase-like"/>
    <property type="match status" value="1"/>
</dbReference>
<dbReference type="InterPro" id="IPR024072">
    <property type="entry name" value="DHFR-like_dom_sf"/>
</dbReference>
<proteinExistence type="predicted"/>
<dbReference type="Proteomes" id="UP001501612">
    <property type="component" value="Unassembled WGS sequence"/>
</dbReference>
<feature type="domain" description="Bacterial bifunctional deaminase-reductase C-terminal" evidence="1">
    <location>
        <begin position="5"/>
        <end position="179"/>
    </location>
</feature>
<dbReference type="RefSeq" id="WP_344006641.1">
    <property type="nucleotide sequence ID" value="NZ_BAAAMY010000004.1"/>
</dbReference>
<accession>A0ABP5ANA0</accession>
<dbReference type="Pfam" id="PF01872">
    <property type="entry name" value="RibD_C"/>
    <property type="match status" value="1"/>
</dbReference>
<evidence type="ECO:0000313" key="3">
    <source>
        <dbReference type="Proteomes" id="UP001501612"/>
    </source>
</evidence>
<evidence type="ECO:0000259" key="1">
    <source>
        <dbReference type="Pfam" id="PF01872"/>
    </source>
</evidence>
<protein>
    <submittedName>
        <fullName evidence="2">Dihydrofolate reductase family protein</fullName>
    </submittedName>
</protein>
<dbReference type="Gene3D" id="3.40.430.10">
    <property type="entry name" value="Dihydrofolate Reductase, subunit A"/>
    <property type="match status" value="1"/>
</dbReference>
<reference evidence="3" key="1">
    <citation type="journal article" date="2019" name="Int. J. Syst. Evol. Microbiol.">
        <title>The Global Catalogue of Microorganisms (GCM) 10K type strain sequencing project: providing services to taxonomists for standard genome sequencing and annotation.</title>
        <authorList>
            <consortium name="The Broad Institute Genomics Platform"/>
            <consortium name="The Broad Institute Genome Sequencing Center for Infectious Disease"/>
            <person name="Wu L."/>
            <person name="Ma J."/>
        </authorList>
    </citation>
    <scope>NUCLEOTIDE SEQUENCE [LARGE SCALE GENOMIC DNA]</scope>
    <source>
        <strain evidence="3">JCM 14046</strain>
    </source>
</reference>
<gene>
    <name evidence="2" type="ORF">GCM10009737_19830</name>
</gene>
<comment type="caution">
    <text evidence="2">The sequence shown here is derived from an EMBL/GenBank/DDBJ whole genome shotgun (WGS) entry which is preliminary data.</text>
</comment>
<evidence type="ECO:0000313" key="2">
    <source>
        <dbReference type="EMBL" id="GAA1918400.1"/>
    </source>
</evidence>
<organism evidence="2 3">
    <name type="scientific">Nocardioides lentus</name>
    <dbReference type="NCBI Taxonomy" id="338077"/>
    <lineage>
        <taxon>Bacteria</taxon>
        <taxon>Bacillati</taxon>
        <taxon>Actinomycetota</taxon>
        <taxon>Actinomycetes</taxon>
        <taxon>Propionibacteriales</taxon>
        <taxon>Nocardioidaceae</taxon>
        <taxon>Nocardioides</taxon>
    </lineage>
</organism>
<dbReference type="InterPro" id="IPR002734">
    <property type="entry name" value="RibDG_C"/>
</dbReference>
<dbReference type="EMBL" id="BAAAMY010000004">
    <property type="protein sequence ID" value="GAA1918400.1"/>
    <property type="molecule type" value="Genomic_DNA"/>
</dbReference>